<dbReference type="InterPro" id="IPR050639">
    <property type="entry name" value="SSR_resolvase"/>
</dbReference>
<evidence type="ECO:0000313" key="3">
    <source>
        <dbReference type="EMBL" id="MBP2025097.1"/>
    </source>
</evidence>
<feature type="domain" description="Recombinase" evidence="2">
    <location>
        <begin position="177"/>
        <end position="299"/>
    </location>
</feature>
<reference evidence="3 4" key="1">
    <citation type="submission" date="2021-03" db="EMBL/GenBank/DDBJ databases">
        <title>Genomic Encyclopedia of Type Strains, Phase IV (KMG-IV): sequencing the most valuable type-strain genomes for metagenomic binning, comparative biology and taxonomic classification.</title>
        <authorList>
            <person name="Goeker M."/>
        </authorList>
    </citation>
    <scope>NUCLEOTIDE SEQUENCE [LARGE SCALE GENOMIC DNA]</scope>
    <source>
        <strain evidence="3 4">DSM 27563</strain>
    </source>
</reference>
<dbReference type="Gene3D" id="3.40.50.1390">
    <property type="entry name" value="Resolvase, N-terminal catalytic domain"/>
    <property type="match status" value="1"/>
</dbReference>
<dbReference type="Pfam" id="PF07508">
    <property type="entry name" value="Recombinase"/>
    <property type="match status" value="1"/>
</dbReference>
<protein>
    <submittedName>
        <fullName evidence="3">DNA invertase Pin-like site-specific DNA recombinase</fullName>
    </submittedName>
</protein>
<dbReference type="EMBL" id="JAGGLJ010000004">
    <property type="protein sequence ID" value="MBP2025097.1"/>
    <property type="molecule type" value="Genomic_DNA"/>
</dbReference>
<dbReference type="SMART" id="SM00857">
    <property type="entry name" value="Resolvase"/>
    <property type="match status" value="1"/>
</dbReference>
<dbReference type="InterPro" id="IPR036162">
    <property type="entry name" value="Resolvase-like_N_sf"/>
</dbReference>
<dbReference type="Pfam" id="PF13408">
    <property type="entry name" value="Zn_ribbon_recom"/>
    <property type="match status" value="1"/>
</dbReference>
<dbReference type="InterPro" id="IPR025827">
    <property type="entry name" value="Zn_ribbon_recom_dom"/>
</dbReference>
<evidence type="ECO:0000313" key="4">
    <source>
        <dbReference type="Proteomes" id="UP001519306"/>
    </source>
</evidence>
<dbReference type="InterPro" id="IPR006119">
    <property type="entry name" value="Resolv_N"/>
</dbReference>
<sequence>MRKITKIEANRPDPFANPKLRVAAYCRVSTDSDEQLESLKAQTTHYEKHIKANPEWEYLGVYYDEGISGTKKENREGLQKLISDCENKKIDLIVTKSISRFARNTTDCLEMVRRLVEIGVFIYFEKENINTQSMESELMLSILSSLAESESTSISENNKWAVQKRFQNGTFKISYPPYGYENIDGQMVVNKEQAEMVKYIFSQALAGKGTGKIANALNNRNIPSKRGGKWSGTTIRGILVNEKYVGDALLQKTYTDSNFNRRTNYGEKNKYFIQDHHEAIISREDFEKAALILEQRAREKGIEKRNSKYQNRYSFSSKIICSECGGTFKRRIHSTGKIRYVAWTCNTHLTHKEECSMLFIRDKDIKNAFITMMNKLIFGKDFILKPLLNKLKIMSKSGNLSKIETLEKQIESNRKQQDLLVSLMAKKYLEPALFNKEKNELQM</sequence>
<keyword evidence="4" id="KW-1185">Reference proteome</keyword>
<gene>
    <name evidence="3" type="ORF">J2Z71_000622</name>
</gene>
<proteinExistence type="predicted"/>
<dbReference type="PANTHER" id="PTHR30461">
    <property type="entry name" value="DNA-INVERTASE FROM LAMBDOID PROPHAGE"/>
    <property type="match status" value="1"/>
</dbReference>
<dbReference type="Proteomes" id="UP001519306">
    <property type="component" value="Unassembled WGS sequence"/>
</dbReference>
<dbReference type="Pfam" id="PF00239">
    <property type="entry name" value="Resolvase"/>
    <property type="match status" value="1"/>
</dbReference>
<evidence type="ECO:0000259" key="1">
    <source>
        <dbReference type="PROSITE" id="PS51736"/>
    </source>
</evidence>
<accession>A0ABS4KBG1</accession>
<dbReference type="PROSITE" id="PS51737">
    <property type="entry name" value="RECOMBINASE_DNA_BIND"/>
    <property type="match status" value="1"/>
</dbReference>
<dbReference type="PANTHER" id="PTHR30461:SF23">
    <property type="entry name" value="DNA RECOMBINASE-RELATED"/>
    <property type="match status" value="1"/>
</dbReference>
<dbReference type="InterPro" id="IPR011109">
    <property type="entry name" value="DNA_bind_recombinase_dom"/>
</dbReference>
<dbReference type="InterPro" id="IPR038109">
    <property type="entry name" value="DNA_bind_recomb_sf"/>
</dbReference>
<feature type="domain" description="Resolvase/invertase-type recombinase catalytic" evidence="1">
    <location>
        <begin position="21"/>
        <end position="169"/>
    </location>
</feature>
<organism evidence="3 4">
    <name type="scientific">Peptoniphilus stercorisuis</name>
    <dbReference type="NCBI Taxonomy" id="1436965"/>
    <lineage>
        <taxon>Bacteria</taxon>
        <taxon>Bacillati</taxon>
        <taxon>Bacillota</taxon>
        <taxon>Tissierellia</taxon>
        <taxon>Tissierellales</taxon>
        <taxon>Peptoniphilaceae</taxon>
        <taxon>Peptoniphilus</taxon>
    </lineage>
</organism>
<comment type="caution">
    <text evidence="3">The sequence shown here is derived from an EMBL/GenBank/DDBJ whole genome shotgun (WGS) entry which is preliminary data.</text>
</comment>
<evidence type="ECO:0000259" key="2">
    <source>
        <dbReference type="PROSITE" id="PS51737"/>
    </source>
</evidence>
<dbReference type="RefSeq" id="WP_245311157.1">
    <property type="nucleotide sequence ID" value="NZ_JAGGLJ010000004.1"/>
</dbReference>
<dbReference type="PROSITE" id="PS51736">
    <property type="entry name" value="RECOMBINASES_3"/>
    <property type="match status" value="1"/>
</dbReference>
<dbReference type="CDD" id="cd00338">
    <property type="entry name" value="Ser_Recombinase"/>
    <property type="match status" value="1"/>
</dbReference>
<dbReference type="SUPFAM" id="SSF53041">
    <property type="entry name" value="Resolvase-like"/>
    <property type="match status" value="1"/>
</dbReference>
<name>A0ABS4KBG1_9FIRM</name>
<dbReference type="Gene3D" id="3.90.1750.20">
    <property type="entry name" value="Putative Large Serine Recombinase, Chain B, Domain 2"/>
    <property type="match status" value="1"/>
</dbReference>